<proteinExistence type="predicted"/>
<dbReference type="Proteomes" id="UP000681720">
    <property type="component" value="Unassembled WGS sequence"/>
</dbReference>
<dbReference type="Gene3D" id="1.20.58.60">
    <property type="match status" value="2"/>
</dbReference>
<evidence type="ECO:0000313" key="3">
    <source>
        <dbReference type="Proteomes" id="UP000681720"/>
    </source>
</evidence>
<evidence type="ECO:0008006" key="4">
    <source>
        <dbReference type="Google" id="ProtNLM"/>
    </source>
</evidence>
<reference evidence="2" key="1">
    <citation type="submission" date="2021-02" db="EMBL/GenBank/DDBJ databases">
        <authorList>
            <person name="Nowell W R."/>
        </authorList>
    </citation>
    <scope>NUCLEOTIDE SEQUENCE</scope>
</reference>
<evidence type="ECO:0000256" key="1">
    <source>
        <dbReference type="ARBA" id="ARBA00022737"/>
    </source>
</evidence>
<name>A0A8S3G481_9BILA</name>
<comment type="caution">
    <text evidence="2">The sequence shown here is derived from an EMBL/GenBank/DDBJ whole genome shotgun (WGS) entry which is preliminary data.</text>
</comment>
<protein>
    <recommendedName>
        <fullName evidence="4">Spectrin alpha chain-like protein</fullName>
    </recommendedName>
</protein>
<dbReference type="EMBL" id="CAJOBJ010286573">
    <property type="protein sequence ID" value="CAF5149507.1"/>
    <property type="molecule type" value="Genomic_DNA"/>
</dbReference>
<dbReference type="SMART" id="SM00150">
    <property type="entry name" value="SPEC"/>
    <property type="match status" value="2"/>
</dbReference>
<dbReference type="Pfam" id="PF00435">
    <property type="entry name" value="Spectrin"/>
    <property type="match status" value="2"/>
</dbReference>
<accession>A0A8S3G481</accession>
<dbReference type="SUPFAM" id="SSF46966">
    <property type="entry name" value="Spectrin repeat"/>
    <property type="match status" value="2"/>
</dbReference>
<keyword evidence="1" id="KW-0677">Repeat</keyword>
<dbReference type="CDD" id="cd00176">
    <property type="entry name" value="SPEC"/>
    <property type="match status" value="1"/>
</dbReference>
<sequence>NNHLSPQINDRINYLQDALKRLEADANRHKHRLLENASLLQFMWKADVVESWISEKLHQLRTDDLGHNLLSVQNLLTRHETFEAGLNNFEHEGIRSVTDLKEELVSTNRANTSNEQREKIQARHELVWNNWQKLLQTSGLRREKLKKAEDRFRNIEELFLRFAKKASAFNSWFENAEEDLTDPVKCNSLEEIRALIDAHDRFKTVLEEARYDFDELKASDDSIKSLNMAANPYTWFTMETLFDTWKSLEKLIRV</sequence>
<dbReference type="InterPro" id="IPR018159">
    <property type="entry name" value="Spectrin/alpha-actinin"/>
</dbReference>
<dbReference type="PANTHER" id="PTHR11915">
    <property type="entry name" value="SPECTRIN/FILAMIN RELATED CYTOSKELETAL PROTEIN"/>
    <property type="match status" value="1"/>
</dbReference>
<feature type="non-terminal residue" evidence="2">
    <location>
        <position position="1"/>
    </location>
</feature>
<dbReference type="AlphaFoldDB" id="A0A8S3G481"/>
<dbReference type="InterPro" id="IPR002017">
    <property type="entry name" value="Spectrin_repeat"/>
</dbReference>
<gene>
    <name evidence="2" type="ORF">GIL414_LOCUS64992</name>
</gene>
<evidence type="ECO:0000313" key="2">
    <source>
        <dbReference type="EMBL" id="CAF5149507.1"/>
    </source>
</evidence>
<organism evidence="2 3">
    <name type="scientific">Rotaria magnacalcarata</name>
    <dbReference type="NCBI Taxonomy" id="392030"/>
    <lineage>
        <taxon>Eukaryota</taxon>
        <taxon>Metazoa</taxon>
        <taxon>Spiralia</taxon>
        <taxon>Gnathifera</taxon>
        <taxon>Rotifera</taxon>
        <taxon>Eurotatoria</taxon>
        <taxon>Bdelloidea</taxon>
        <taxon>Philodinida</taxon>
        <taxon>Philodinidae</taxon>
        <taxon>Rotaria</taxon>
    </lineage>
</organism>